<evidence type="ECO:0000313" key="2">
    <source>
        <dbReference type="EMBL" id="KAK9902053.1"/>
    </source>
</evidence>
<dbReference type="EMBL" id="JALJOT010000016">
    <property type="protein sequence ID" value="KAK9902053.1"/>
    <property type="molecule type" value="Genomic_DNA"/>
</dbReference>
<sequence length="194" mass="21325">MYLDYRLSKVKGSVQFACKAFARLKELGCLPALSKLYYYLVQRDFALLHGKVTGTEGLEGIALADPDRTMGKAWLHAVPRAQPADGLSRAIAYLNCNRGLRRLRRPGYCQSNYKTDSSDDEGFGHACARNAVVDDGQLTAPGWCHLYSECIFDGWPSDSEKEGGDISSDGPDDVCADEDNEEDSGERESDDLDG</sequence>
<proteinExistence type="predicted"/>
<name>A0ABR2YC03_9CHLO</name>
<dbReference type="Proteomes" id="UP001491310">
    <property type="component" value="Unassembled WGS sequence"/>
</dbReference>
<feature type="compositionally biased region" description="Acidic residues" evidence="1">
    <location>
        <begin position="170"/>
        <end position="194"/>
    </location>
</feature>
<accession>A0ABR2YC03</accession>
<feature type="region of interest" description="Disordered" evidence="1">
    <location>
        <begin position="158"/>
        <end position="194"/>
    </location>
</feature>
<protein>
    <submittedName>
        <fullName evidence="2">Uncharacterized protein</fullName>
    </submittedName>
</protein>
<comment type="caution">
    <text evidence="2">The sequence shown here is derived from an EMBL/GenBank/DDBJ whole genome shotgun (WGS) entry which is preliminary data.</text>
</comment>
<evidence type="ECO:0000256" key="1">
    <source>
        <dbReference type="SAM" id="MobiDB-lite"/>
    </source>
</evidence>
<keyword evidence="3" id="KW-1185">Reference proteome</keyword>
<reference evidence="2 3" key="1">
    <citation type="journal article" date="2024" name="Nat. Commun.">
        <title>Phylogenomics reveals the evolutionary origins of lichenization in chlorophyte algae.</title>
        <authorList>
            <person name="Puginier C."/>
            <person name="Libourel C."/>
            <person name="Otte J."/>
            <person name="Skaloud P."/>
            <person name="Haon M."/>
            <person name="Grisel S."/>
            <person name="Petersen M."/>
            <person name="Berrin J.G."/>
            <person name="Delaux P.M."/>
            <person name="Dal Grande F."/>
            <person name="Keller J."/>
        </authorList>
    </citation>
    <scope>NUCLEOTIDE SEQUENCE [LARGE SCALE GENOMIC DNA]</scope>
    <source>
        <strain evidence="2 3">SAG 216-7</strain>
    </source>
</reference>
<evidence type="ECO:0000313" key="3">
    <source>
        <dbReference type="Proteomes" id="UP001491310"/>
    </source>
</evidence>
<organism evidence="2 3">
    <name type="scientific">Coccomyxa subellipsoidea</name>
    <dbReference type="NCBI Taxonomy" id="248742"/>
    <lineage>
        <taxon>Eukaryota</taxon>
        <taxon>Viridiplantae</taxon>
        <taxon>Chlorophyta</taxon>
        <taxon>core chlorophytes</taxon>
        <taxon>Trebouxiophyceae</taxon>
        <taxon>Trebouxiophyceae incertae sedis</taxon>
        <taxon>Coccomyxaceae</taxon>
        <taxon>Coccomyxa</taxon>
    </lineage>
</organism>
<gene>
    <name evidence="2" type="ORF">WJX75_002724</name>
</gene>